<dbReference type="SUPFAM" id="SSF53649">
    <property type="entry name" value="Alkaline phosphatase-like"/>
    <property type="match status" value="1"/>
</dbReference>
<organism evidence="1 2">
    <name type="scientific">Polycladospora coralii</name>
    <dbReference type="NCBI Taxonomy" id="2771432"/>
    <lineage>
        <taxon>Bacteria</taxon>
        <taxon>Bacillati</taxon>
        <taxon>Bacillota</taxon>
        <taxon>Bacilli</taxon>
        <taxon>Bacillales</taxon>
        <taxon>Thermoactinomycetaceae</taxon>
        <taxon>Polycladospora</taxon>
    </lineage>
</organism>
<dbReference type="Pfam" id="PF01663">
    <property type="entry name" value="Phosphodiest"/>
    <property type="match status" value="1"/>
</dbReference>
<evidence type="ECO:0000313" key="1">
    <source>
        <dbReference type="EMBL" id="MBD1371569.1"/>
    </source>
</evidence>
<protein>
    <submittedName>
        <fullName evidence="1">Alkaline phosphatase family protein</fullName>
    </submittedName>
</protein>
<gene>
    <name evidence="1" type="ORF">IC620_04260</name>
</gene>
<dbReference type="Gene3D" id="3.40.720.10">
    <property type="entry name" value="Alkaline Phosphatase, subunit A"/>
    <property type="match status" value="1"/>
</dbReference>
<dbReference type="PANTHER" id="PTHR10151">
    <property type="entry name" value="ECTONUCLEOTIDE PYROPHOSPHATASE/PHOSPHODIESTERASE"/>
    <property type="match status" value="1"/>
</dbReference>
<dbReference type="InterPro" id="IPR017850">
    <property type="entry name" value="Alkaline_phosphatase_core_sf"/>
</dbReference>
<comment type="caution">
    <text evidence="1">The sequence shown here is derived from an EMBL/GenBank/DDBJ whole genome shotgun (WGS) entry which is preliminary data.</text>
</comment>
<dbReference type="PANTHER" id="PTHR10151:SF120">
    <property type="entry name" value="BIS(5'-ADENOSYL)-TRIPHOSPHATASE"/>
    <property type="match status" value="1"/>
</dbReference>
<reference evidence="2" key="1">
    <citation type="submission" date="2022-10" db="EMBL/GenBank/DDBJ databases">
        <title>A novel bacterium of genus Hazenella, isolated from South China Sea.</title>
        <authorList>
            <person name="Huang H."/>
            <person name="Mo K."/>
            <person name="Hu Y."/>
        </authorList>
    </citation>
    <scope>NUCLEOTIDE SEQUENCE [LARGE SCALE GENOMIC DNA]</scope>
    <source>
        <strain evidence="2">IB182357</strain>
    </source>
</reference>
<dbReference type="InterPro" id="IPR002591">
    <property type="entry name" value="Phosphodiest/P_Trfase"/>
</dbReference>
<evidence type="ECO:0000313" key="2">
    <source>
        <dbReference type="Proteomes" id="UP000661691"/>
    </source>
</evidence>
<proteinExistence type="predicted"/>
<dbReference type="Proteomes" id="UP000661691">
    <property type="component" value="Unassembled WGS sequence"/>
</dbReference>
<keyword evidence="2" id="KW-1185">Reference proteome</keyword>
<accession>A0A926N596</accession>
<sequence>MLVSNQAKVVVIGLDCAEPTLVFEEWIDELPHIKKIMDTGSYGRMRSSDPPITVPAWASMMTGKDPGQLGFYGFRNRNSYDYEDMRLTDSTSLVEPTVWDILGKRGYQSIILGVPPSYPPKPIKGNLISCFLTPDHSVSYTHPPELKEEITDRVGTYQFDVKNFRTEQVNELLDDIYQMTQIRFETAEYLLQHKPWDFFMMVEMGIDRIHHAFWHYMDEKHVLYTDSTYKEAIRKYYQYVDGRIGELLACIPEDAHIFIVSDHGAKRMDGGLCINEWLMREGYLKLKNKVDEPVPLTSDMIDWNKTMAWGFGGYYGRLCLNVKGREPKGIIPKRHFESIRNELISKLKQIKDEQGNLLETKVFKPQKRYKDVKRIPPDLIVYFGDLYWRSVGSVGNNTMYVYENDTGPDGANHDYHGIFISNTRPVYAKDADIGRLHLMDMAPTLLSLFKIGKRKKMRGVNIFNEPSLYARIKKRGP</sequence>
<name>A0A926N596_9BACL</name>
<dbReference type="EMBL" id="JACXAH010000005">
    <property type="protein sequence ID" value="MBD1371569.1"/>
    <property type="molecule type" value="Genomic_DNA"/>
</dbReference>
<dbReference type="GO" id="GO:0016787">
    <property type="term" value="F:hydrolase activity"/>
    <property type="evidence" value="ECO:0007669"/>
    <property type="project" value="UniProtKB-ARBA"/>
</dbReference>
<dbReference type="AlphaFoldDB" id="A0A926N596"/>